<reference evidence="2 3" key="1">
    <citation type="submission" date="2020-02" db="EMBL/GenBank/DDBJ databases">
        <authorList>
            <person name="Ferguson B K."/>
        </authorList>
    </citation>
    <scope>NUCLEOTIDE SEQUENCE [LARGE SCALE GENOMIC DNA]</scope>
</reference>
<dbReference type="OrthoDB" id="16066at2759"/>
<evidence type="ECO:0000313" key="3">
    <source>
        <dbReference type="Proteomes" id="UP000479190"/>
    </source>
</evidence>
<feature type="domain" description="Proteasome adapter and scaffold protein ECM29 HEAT-repeat" evidence="1">
    <location>
        <begin position="2"/>
        <end position="58"/>
    </location>
</feature>
<dbReference type="AlphaFoldDB" id="A0A6H5IS07"/>
<protein>
    <recommendedName>
        <fullName evidence="1">Proteasome adapter and scaffold protein ECM29 HEAT-repeat domain-containing protein</fullName>
    </recommendedName>
</protein>
<dbReference type="InterPro" id="IPR011989">
    <property type="entry name" value="ARM-like"/>
</dbReference>
<sequence>MKMELQPYAGKILAVLINGLTDRNAGVRKNNATTIGHIVGCAKDSSLEKLFNMLNTWYSEKKTVPTCYICKNHFTTCNSPPMCPIFFSCAYKNKKLGVRKLYCHVDSMTTASSGGFRLSNNSMNQQNDGSIFAQNLERVRLNDRSCPYRNHRHHHREPILCMFTNRDMLFAESWVNSTFEYYGLHKYSKRYKFSIQQEQKPQRTKVRVFLARIRTHNTRLNCVWASEREAIKIRLKTSKFVINKKIFGKIEISRRQYLLKGLIKNCAKFQKDCTPEWVNVFMNQMIKCFEDSFENKMKPLRDCIDAVVTRMEGVARAMNKLDERLTKQENALKVNAESISAIRQELLHVTGTVQNIQTADFSPAPQLLTDDCEVLLSGLPTESNLSDSAILYKTLSNIGLPQHTRFITRTRTLATIDATSLTIY</sequence>
<dbReference type="Proteomes" id="UP000479190">
    <property type="component" value="Unassembled WGS sequence"/>
</dbReference>
<dbReference type="Gene3D" id="1.25.10.10">
    <property type="entry name" value="Leucine-rich Repeat Variant"/>
    <property type="match status" value="1"/>
</dbReference>
<keyword evidence="3" id="KW-1185">Reference proteome</keyword>
<proteinExistence type="predicted"/>
<name>A0A6H5IS07_9HYME</name>
<feature type="non-terminal residue" evidence="2">
    <location>
        <position position="424"/>
    </location>
</feature>
<accession>A0A6H5IS07</accession>
<dbReference type="InterPro" id="IPR016024">
    <property type="entry name" value="ARM-type_fold"/>
</dbReference>
<dbReference type="Pfam" id="PF24492">
    <property type="entry name" value="HEAT_ECM29"/>
    <property type="match status" value="1"/>
</dbReference>
<dbReference type="Gene3D" id="1.20.5.170">
    <property type="match status" value="1"/>
</dbReference>
<organism evidence="2 3">
    <name type="scientific">Trichogramma brassicae</name>
    <dbReference type="NCBI Taxonomy" id="86971"/>
    <lineage>
        <taxon>Eukaryota</taxon>
        <taxon>Metazoa</taxon>
        <taxon>Ecdysozoa</taxon>
        <taxon>Arthropoda</taxon>
        <taxon>Hexapoda</taxon>
        <taxon>Insecta</taxon>
        <taxon>Pterygota</taxon>
        <taxon>Neoptera</taxon>
        <taxon>Endopterygota</taxon>
        <taxon>Hymenoptera</taxon>
        <taxon>Apocrita</taxon>
        <taxon>Proctotrupomorpha</taxon>
        <taxon>Chalcidoidea</taxon>
        <taxon>Trichogrammatidae</taxon>
        <taxon>Trichogramma</taxon>
    </lineage>
</organism>
<gene>
    <name evidence="2" type="ORF">TBRA_LOCUS11380</name>
</gene>
<dbReference type="SUPFAM" id="SSF48371">
    <property type="entry name" value="ARM repeat"/>
    <property type="match status" value="1"/>
</dbReference>
<dbReference type="InterPro" id="IPR055443">
    <property type="entry name" value="HEAT_ECM29"/>
</dbReference>
<evidence type="ECO:0000259" key="1">
    <source>
        <dbReference type="Pfam" id="PF24492"/>
    </source>
</evidence>
<dbReference type="EMBL" id="CADCXV010000973">
    <property type="protein sequence ID" value="CAB0039641.1"/>
    <property type="molecule type" value="Genomic_DNA"/>
</dbReference>
<evidence type="ECO:0000313" key="2">
    <source>
        <dbReference type="EMBL" id="CAB0039641.1"/>
    </source>
</evidence>